<reference evidence="8 9" key="1">
    <citation type="submission" date="2018-06" db="EMBL/GenBank/DDBJ databases">
        <title>Extensive metabolic versatility and redundancy in microbially diverse, dynamic hydrothermal sediments.</title>
        <authorList>
            <person name="Dombrowski N."/>
            <person name="Teske A."/>
            <person name="Baker B.J."/>
        </authorList>
    </citation>
    <scope>NUCLEOTIDE SEQUENCE [LARGE SCALE GENOMIC DNA]</scope>
    <source>
        <strain evidence="8">B19_G9</strain>
    </source>
</reference>
<comment type="caution">
    <text evidence="8">The sequence shown here is derived from an EMBL/GenBank/DDBJ whole genome shotgun (WGS) entry which is preliminary data.</text>
</comment>
<accession>A0A662DA72</accession>
<dbReference type="GO" id="GO:0008742">
    <property type="term" value="F:L-ribulose-phosphate 4-epimerase activity"/>
    <property type="evidence" value="ECO:0007669"/>
    <property type="project" value="UniProtKB-EC"/>
</dbReference>
<dbReference type="SUPFAM" id="SSF53639">
    <property type="entry name" value="AraD/HMP-PK domain-like"/>
    <property type="match status" value="1"/>
</dbReference>
<sequence>MLEELKELVCELNLELPKNRLVTATSGNVSGRDPETGYVVIKPSGVKYSQLKPTMMVVVDLEGNIIEGKLKPSVDTKTHLYVYKHRQDVNGMVHTHSNFATSFAALGEPIPVYLTAIADEFGGPIPVGKYAKIGGEDIGKEIVRSIGNSPAILMKNHGVFTIGPTPEAALKAAIMVEDVAKTVYLALLRGKPEEIPPEEVARAHKAYMEKYGQIN</sequence>
<dbReference type="NCBIfam" id="NF005123">
    <property type="entry name" value="PRK06557.1"/>
    <property type="match status" value="1"/>
</dbReference>
<keyword evidence="5" id="KW-0479">Metal-binding</keyword>
<dbReference type="InterPro" id="IPR036409">
    <property type="entry name" value="Aldolase_II/adducin_N_sf"/>
</dbReference>
<evidence type="ECO:0000313" key="9">
    <source>
        <dbReference type="Proteomes" id="UP000267654"/>
    </source>
</evidence>
<dbReference type="GO" id="GO:0005829">
    <property type="term" value="C:cytosol"/>
    <property type="evidence" value="ECO:0007669"/>
    <property type="project" value="TreeGrafter"/>
</dbReference>
<organism evidence="8 9">
    <name type="scientific">Aerophobetes bacterium</name>
    <dbReference type="NCBI Taxonomy" id="2030807"/>
    <lineage>
        <taxon>Bacteria</taxon>
        <taxon>Candidatus Aerophobota</taxon>
    </lineage>
</organism>
<evidence type="ECO:0000256" key="6">
    <source>
        <dbReference type="ARBA" id="ARBA00022833"/>
    </source>
</evidence>
<comment type="catalytic activity">
    <reaction evidence="1">
        <text>L-ribulose 5-phosphate = D-xylulose 5-phosphate</text>
        <dbReference type="Rhea" id="RHEA:22368"/>
        <dbReference type="ChEBI" id="CHEBI:57737"/>
        <dbReference type="ChEBI" id="CHEBI:58226"/>
        <dbReference type="EC" id="5.1.3.4"/>
    </reaction>
</comment>
<dbReference type="SMART" id="SM01007">
    <property type="entry name" value="Aldolase_II"/>
    <property type="match status" value="1"/>
</dbReference>
<dbReference type="PANTHER" id="PTHR22789">
    <property type="entry name" value="FUCULOSE PHOSPHATE ALDOLASE"/>
    <property type="match status" value="1"/>
</dbReference>
<evidence type="ECO:0000256" key="1">
    <source>
        <dbReference type="ARBA" id="ARBA00001726"/>
    </source>
</evidence>
<evidence type="ECO:0000256" key="3">
    <source>
        <dbReference type="ARBA" id="ARBA00010037"/>
    </source>
</evidence>
<protein>
    <recommendedName>
        <fullName evidence="4">L-ribulose-5-phosphate 4-epimerase</fullName>
        <ecNumber evidence="4">5.1.3.4</ecNumber>
    </recommendedName>
</protein>
<feature type="domain" description="Class II aldolase/adducin N-terminal" evidence="7">
    <location>
        <begin position="7"/>
        <end position="184"/>
    </location>
</feature>
<dbReference type="InterPro" id="IPR050197">
    <property type="entry name" value="Aldolase_class_II_sugar_metab"/>
</dbReference>
<evidence type="ECO:0000259" key="7">
    <source>
        <dbReference type="SMART" id="SM01007"/>
    </source>
</evidence>
<keyword evidence="6" id="KW-0862">Zinc</keyword>
<name>A0A662DA72_UNCAE</name>
<dbReference type="GO" id="GO:0046872">
    <property type="term" value="F:metal ion binding"/>
    <property type="evidence" value="ECO:0007669"/>
    <property type="project" value="UniProtKB-KW"/>
</dbReference>
<dbReference type="PANTHER" id="PTHR22789:SF8">
    <property type="entry name" value="L-RIBULOSE-5-PHOSPHATE 4-EPIMERASE SGBE"/>
    <property type="match status" value="1"/>
</dbReference>
<evidence type="ECO:0000256" key="5">
    <source>
        <dbReference type="ARBA" id="ARBA00022723"/>
    </source>
</evidence>
<comment type="similarity">
    <text evidence="3">Belongs to the aldolase class II family. AraD/FucA subfamily.</text>
</comment>
<keyword evidence="8" id="KW-0413">Isomerase</keyword>
<dbReference type="Proteomes" id="UP000267654">
    <property type="component" value="Unassembled WGS sequence"/>
</dbReference>
<evidence type="ECO:0000313" key="8">
    <source>
        <dbReference type="EMBL" id="RLE12630.1"/>
    </source>
</evidence>
<dbReference type="Gene3D" id="3.40.225.10">
    <property type="entry name" value="Class II aldolase/adducin N-terminal domain"/>
    <property type="match status" value="1"/>
</dbReference>
<dbReference type="InterPro" id="IPR001303">
    <property type="entry name" value="Aldolase_II/adducin_N"/>
</dbReference>
<evidence type="ECO:0000256" key="4">
    <source>
        <dbReference type="ARBA" id="ARBA00013186"/>
    </source>
</evidence>
<dbReference type="EMBL" id="QMQB01000144">
    <property type="protein sequence ID" value="RLE12630.1"/>
    <property type="molecule type" value="Genomic_DNA"/>
</dbReference>
<proteinExistence type="inferred from homology"/>
<dbReference type="Pfam" id="PF00596">
    <property type="entry name" value="Aldolase_II"/>
    <property type="match status" value="1"/>
</dbReference>
<dbReference type="GO" id="GO:0016832">
    <property type="term" value="F:aldehyde-lyase activity"/>
    <property type="evidence" value="ECO:0007669"/>
    <property type="project" value="TreeGrafter"/>
</dbReference>
<evidence type="ECO:0000256" key="2">
    <source>
        <dbReference type="ARBA" id="ARBA00001947"/>
    </source>
</evidence>
<gene>
    <name evidence="8" type="ORF">DRI96_04235</name>
</gene>
<dbReference type="AlphaFoldDB" id="A0A662DA72"/>
<dbReference type="EC" id="5.1.3.4" evidence="4"/>
<dbReference type="GO" id="GO:0019323">
    <property type="term" value="P:pentose catabolic process"/>
    <property type="evidence" value="ECO:0007669"/>
    <property type="project" value="TreeGrafter"/>
</dbReference>
<comment type="cofactor">
    <cofactor evidence="2">
        <name>Zn(2+)</name>
        <dbReference type="ChEBI" id="CHEBI:29105"/>
    </cofactor>
</comment>